<comment type="caution">
    <text evidence="2">The sequence shown here is derived from an EMBL/GenBank/DDBJ whole genome shotgun (WGS) entry which is preliminary data.</text>
</comment>
<dbReference type="GO" id="GO:0016887">
    <property type="term" value="F:ATP hydrolysis activity"/>
    <property type="evidence" value="ECO:0007669"/>
    <property type="project" value="InterPro"/>
</dbReference>
<dbReference type="InterPro" id="IPR050168">
    <property type="entry name" value="AAA_ATPase_domain"/>
</dbReference>
<reference evidence="2 3" key="1">
    <citation type="submission" date="2019-02" db="EMBL/GenBank/DDBJ databases">
        <title>Genome sequencing of the rare red list fungi Hericium alpestre (H. flagellum).</title>
        <authorList>
            <person name="Buettner E."/>
            <person name="Kellner H."/>
        </authorList>
    </citation>
    <scope>NUCLEOTIDE SEQUENCE [LARGE SCALE GENOMIC DNA]</scope>
    <source>
        <strain evidence="2 3">DSM 108284</strain>
    </source>
</reference>
<dbReference type="GO" id="GO:1990275">
    <property type="term" value="F:preribosome binding"/>
    <property type="evidence" value="ECO:0007669"/>
    <property type="project" value="TreeGrafter"/>
</dbReference>
<keyword evidence="3" id="KW-1185">Reference proteome</keyword>
<dbReference type="GO" id="GO:0005524">
    <property type="term" value="F:ATP binding"/>
    <property type="evidence" value="ECO:0007669"/>
    <property type="project" value="InterPro"/>
</dbReference>
<dbReference type="SMART" id="SM00382">
    <property type="entry name" value="AAA"/>
    <property type="match status" value="1"/>
</dbReference>
<dbReference type="EMBL" id="SFCI01000099">
    <property type="protein sequence ID" value="TFY82536.1"/>
    <property type="molecule type" value="Genomic_DNA"/>
</dbReference>
<proteinExistence type="predicted"/>
<sequence length="504" mass="56279">MLTPQATPKDIADAFVKVSFQEEKDGDPLFEQWVDQASAKHSSPDLLLSKVLQKLYPNHSLVMTRDSRMDLLAFPQVYVQPLSPSELVTNLIFVPLPRNSSPVPGALVNSVEFGGFRVAWSNYEFIVYIAKWPMGFGVVQQFFILHDGGEDPIRDMLLSAGLWQDQLHQEIWVFNQGWWQKDRGLWQAIQSASWDDVILEEDFKSALQKDVFGFFSARDTYKRLSLPWKRGLILHGPPGNGKTISIKVIMKTCSDLGYSPMYVKSFKSWMGEEGSMAEVFAKARQNSPCVVILEDLDSLINDQNRSFFLNELDGLSGNDGLLVIGTTNHFDRLDPGLSTRPSRFDRKYLFDDPNRAARLLYTQYWQGKLESNDAVSFPDSLAREIADTTQSFSFAYLKEAFVSALVILLTDQEEGKDTTFEIAIKQQIKTLRKQLDKGTIGNLTGIGLNFTPVPPPAAAQAALQSAGGPVYTTTPSTATDPRNADIRAALDRIAQGGSAGARWM</sequence>
<dbReference type="InterPro" id="IPR027417">
    <property type="entry name" value="P-loop_NTPase"/>
</dbReference>
<protein>
    <recommendedName>
        <fullName evidence="1">AAA+ ATPase domain-containing protein</fullName>
    </recommendedName>
</protein>
<dbReference type="PANTHER" id="PTHR23077">
    <property type="entry name" value="AAA-FAMILY ATPASE"/>
    <property type="match status" value="1"/>
</dbReference>
<dbReference type="AlphaFoldDB" id="A0A4Z0A675"/>
<dbReference type="GO" id="GO:0005634">
    <property type="term" value="C:nucleus"/>
    <property type="evidence" value="ECO:0007669"/>
    <property type="project" value="TreeGrafter"/>
</dbReference>
<feature type="domain" description="AAA+ ATPase" evidence="1">
    <location>
        <begin position="228"/>
        <end position="354"/>
    </location>
</feature>
<dbReference type="InterPro" id="IPR003593">
    <property type="entry name" value="AAA+_ATPase"/>
</dbReference>
<gene>
    <name evidence="2" type="ORF">EWM64_g1471</name>
</gene>
<dbReference type="GO" id="GO:0003723">
    <property type="term" value="F:RNA binding"/>
    <property type="evidence" value="ECO:0007669"/>
    <property type="project" value="TreeGrafter"/>
</dbReference>
<evidence type="ECO:0000313" key="3">
    <source>
        <dbReference type="Proteomes" id="UP000298061"/>
    </source>
</evidence>
<dbReference type="Gene3D" id="3.40.50.300">
    <property type="entry name" value="P-loop containing nucleotide triphosphate hydrolases"/>
    <property type="match status" value="1"/>
</dbReference>
<dbReference type="CDD" id="cd19481">
    <property type="entry name" value="RecA-like_protease"/>
    <property type="match status" value="1"/>
</dbReference>
<evidence type="ECO:0000259" key="1">
    <source>
        <dbReference type="SMART" id="SM00382"/>
    </source>
</evidence>
<dbReference type="SUPFAM" id="SSF52540">
    <property type="entry name" value="P-loop containing nucleoside triphosphate hydrolases"/>
    <property type="match status" value="1"/>
</dbReference>
<dbReference type="InterPro" id="IPR003959">
    <property type="entry name" value="ATPase_AAA_core"/>
</dbReference>
<dbReference type="GO" id="GO:0042254">
    <property type="term" value="P:ribosome biogenesis"/>
    <property type="evidence" value="ECO:0007669"/>
    <property type="project" value="TreeGrafter"/>
</dbReference>
<dbReference type="OrthoDB" id="2115716at2759"/>
<name>A0A4Z0A675_9AGAM</name>
<evidence type="ECO:0000313" key="2">
    <source>
        <dbReference type="EMBL" id="TFY82536.1"/>
    </source>
</evidence>
<accession>A0A4Z0A675</accession>
<dbReference type="Proteomes" id="UP000298061">
    <property type="component" value="Unassembled WGS sequence"/>
</dbReference>
<organism evidence="2 3">
    <name type="scientific">Hericium alpestre</name>
    <dbReference type="NCBI Taxonomy" id="135208"/>
    <lineage>
        <taxon>Eukaryota</taxon>
        <taxon>Fungi</taxon>
        <taxon>Dikarya</taxon>
        <taxon>Basidiomycota</taxon>
        <taxon>Agaricomycotina</taxon>
        <taxon>Agaricomycetes</taxon>
        <taxon>Russulales</taxon>
        <taxon>Hericiaceae</taxon>
        <taxon>Hericium</taxon>
    </lineage>
</organism>
<dbReference type="STRING" id="135208.A0A4Z0A675"/>
<dbReference type="PANTHER" id="PTHR23077:SF132">
    <property type="entry name" value="ATP-DEPENDENT ZN PROTEASE"/>
    <property type="match status" value="1"/>
</dbReference>
<dbReference type="Pfam" id="PF00004">
    <property type="entry name" value="AAA"/>
    <property type="match status" value="1"/>
</dbReference>